<dbReference type="PANTHER" id="PTHR12837:SF0">
    <property type="entry name" value="POLY(ADP-RIBOSE) GLYCOHYDROLASE"/>
    <property type="match status" value="1"/>
</dbReference>
<keyword evidence="6" id="KW-1185">Reference proteome</keyword>
<dbReference type="SUPFAM" id="SSF52540">
    <property type="entry name" value="P-loop containing nucleoside triphosphate hydrolases"/>
    <property type="match status" value="2"/>
</dbReference>
<feature type="active site" evidence="1">
    <location>
        <position position="452"/>
    </location>
</feature>
<name>A0A9P1DT62_9DINO</name>
<dbReference type="Gene3D" id="3.40.50.300">
    <property type="entry name" value="P-loop containing nucleotide triphosphate hydrolases"/>
    <property type="match status" value="2"/>
</dbReference>
<organism evidence="3">
    <name type="scientific">Cladocopium goreaui</name>
    <dbReference type="NCBI Taxonomy" id="2562237"/>
    <lineage>
        <taxon>Eukaryota</taxon>
        <taxon>Sar</taxon>
        <taxon>Alveolata</taxon>
        <taxon>Dinophyceae</taxon>
        <taxon>Suessiales</taxon>
        <taxon>Symbiodiniaceae</taxon>
        <taxon>Cladocopium</taxon>
    </lineage>
</organism>
<dbReference type="CDD" id="cd00267">
    <property type="entry name" value="ABC_ATPase"/>
    <property type="match status" value="1"/>
</dbReference>
<gene>
    <name evidence="3" type="ORF">C1SCF055_LOCUS39857</name>
</gene>
<dbReference type="InterPro" id="IPR046372">
    <property type="entry name" value="PARG_cat_C"/>
</dbReference>
<dbReference type="GO" id="GO:1990966">
    <property type="term" value="P:ATP generation from poly-ADP-D-ribose"/>
    <property type="evidence" value="ECO:0007669"/>
    <property type="project" value="TreeGrafter"/>
</dbReference>
<dbReference type="EMBL" id="CAMXCT030006511">
    <property type="protein sequence ID" value="CAL4802314.1"/>
    <property type="molecule type" value="Genomic_DNA"/>
</dbReference>
<dbReference type="OrthoDB" id="1937899at2759"/>
<reference evidence="4" key="2">
    <citation type="submission" date="2024-04" db="EMBL/GenBank/DDBJ databases">
        <authorList>
            <person name="Chen Y."/>
            <person name="Shah S."/>
            <person name="Dougan E. K."/>
            <person name="Thang M."/>
            <person name="Chan C."/>
        </authorList>
    </citation>
    <scope>NUCLEOTIDE SEQUENCE [LARGE SCALE GENOMIC DNA]</scope>
</reference>
<evidence type="ECO:0000313" key="6">
    <source>
        <dbReference type="Proteomes" id="UP001152797"/>
    </source>
</evidence>
<feature type="domain" description="PARG catalytic Macro" evidence="2">
    <location>
        <begin position="424"/>
        <end position="620"/>
    </location>
</feature>
<protein>
    <submittedName>
        <fullName evidence="5">Poly(ADP-ribose) glycohydrolase</fullName>
    </submittedName>
</protein>
<reference evidence="3" key="1">
    <citation type="submission" date="2022-10" db="EMBL/GenBank/DDBJ databases">
        <authorList>
            <person name="Chen Y."/>
            <person name="Dougan E. K."/>
            <person name="Chan C."/>
            <person name="Rhodes N."/>
            <person name="Thang M."/>
        </authorList>
    </citation>
    <scope>NUCLEOTIDE SEQUENCE</scope>
</reference>
<dbReference type="EMBL" id="CAMXCT010006511">
    <property type="protein sequence ID" value="CAI4015002.1"/>
    <property type="molecule type" value="Genomic_DNA"/>
</dbReference>
<dbReference type="InterPro" id="IPR007724">
    <property type="entry name" value="Poly_GlycHdrlase"/>
</dbReference>
<sequence length="669" mass="74030">MGDMPQVVALVGQSGSGKTSCVSLLQRLYDCQAHARAVPAVKVGNKVQGLTGGSNLTALDMLHRCNWLHLGQVKELKMTPPIPPIPILAADGPKPKKASILEPILFAISARENIAFGVEEADQTKLEEAAKLANCLGLTAVTALQIYRSCQLCEELVQEAFRIPQACHGFISEWEKGYDTLVGERGIQLSGGQKQRVAIARAELSAVLWSLDIRAMASHIRVLEKLLNDLRDQDSSGKEANLVEGAIRDIMKSHPEAEHCGRFCGLHSAIAQLQEDANSPELARQGLLQAAQVLLAADLGTIRYSTQLHEPEPGQKTSARLQLSRRQCLEILAAGFFGVLHRRRKKEREWLWSEGTADPGNGDMPGFNFSKLWQYDSERWETKNFVLMAVLIFFGQASRLSDEILDENLTITRKALGRPELPNSDLGFCPVELMEDGVSIHSFGGKEHLQADFANSYLGGGVLSGGGTQEECMFTEFPELLAIIYVTERMLPHEAVEIQGARRYAEHTMGGRHAWSEQFCRATEIGAPIDAVALDAVSFGRKGPHKQYWPDYIQQDIRKCSAALLLPEMDKTFRRKFVTGLWGCGAFRGEPELKLLIQWISCSMEPSIQSMVFCPFDQKQKLIAKGLLRVLEVIGQASVKRVLDILEDARFAKSNDTFAFVLSQFEEAS</sequence>
<dbReference type="EMBL" id="CAMXCT020006511">
    <property type="protein sequence ID" value="CAL1168377.1"/>
    <property type="molecule type" value="Genomic_DNA"/>
</dbReference>
<evidence type="ECO:0000313" key="3">
    <source>
        <dbReference type="EMBL" id="CAI4015002.1"/>
    </source>
</evidence>
<comment type="caution">
    <text evidence="3">The sequence shown here is derived from an EMBL/GenBank/DDBJ whole genome shotgun (WGS) entry which is preliminary data.</text>
</comment>
<proteinExistence type="predicted"/>
<dbReference type="GO" id="GO:0009225">
    <property type="term" value="P:nucleotide-sugar metabolic process"/>
    <property type="evidence" value="ECO:0007669"/>
    <property type="project" value="TreeGrafter"/>
</dbReference>
<evidence type="ECO:0000313" key="5">
    <source>
        <dbReference type="EMBL" id="CAL4802314.1"/>
    </source>
</evidence>
<dbReference type="GO" id="GO:0006282">
    <property type="term" value="P:regulation of DNA repair"/>
    <property type="evidence" value="ECO:0007669"/>
    <property type="project" value="InterPro"/>
</dbReference>
<dbReference type="AlphaFoldDB" id="A0A9P1DT62"/>
<evidence type="ECO:0000259" key="2">
    <source>
        <dbReference type="Pfam" id="PF05028"/>
    </source>
</evidence>
<dbReference type="GO" id="GO:0005737">
    <property type="term" value="C:cytoplasm"/>
    <property type="evidence" value="ECO:0007669"/>
    <property type="project" value="TreeGrafter"/>
</dbReference>
<dbReference type="InterPro" id="IPR027417">
    <property type="entry name" value="P-loop_NTPase"/>
</dbReference>
<feature type="active site" evidence="1">
    <location>
        <position position="470"/>
    </location>
</feature>
<evidence type="ECO:0000256" key="1">
    <source>
        <dbReference type="PIRSR" id="PIRSR607724-1"/>
    </source>
</evidence>
<dbReference type="GO" id="GO:0005975">
    <property type="term" value="P:carbohydrate metabolic process"/>
    <property type="evidence" value="ECO:0007669"/>
    <property type="project" value="InterPro"/>
</dbReference>
<dbReference type="PANTHER" id="PTHR12837">
    <property type="entry name" value="POLY ADP-RIBOSE GLYCOHYDROLASE"/>
    <property type="match status" value="1"/>
</dbReference>
<accession>A0A9P1DT62</accession>
<dbReference type="GO" id="GO:0004649">
    <property type="term" value="F:poly(ADP-ribose) glycohydrolase activity"/>
    <property type="evidence" value="ECO:0007669"/>
    <property type="project" value="InterPro"/>
</dbReference>
<feature type="active site" evidence="1">
    <location>
        <position position="471"/>
    </location>
</feature>
<dbReference type="Pfam" id="PF05028">
    <property type="entry name" value="PARG_cat_C"/>
    <property type="match status" value="1"/>
</dbReference>
<dbReference type="GO" id="GO:0005634">
    <property type="term" value="C:nucleus"/>
    <property type="evidence" value="ECO:0007669"/>
    <property type="project" value="TreeGrafter"/>
</dbReference>
<dbReference type="Proteomes" id="UP001152797">
    <property type="component" value="Unassembled WGS sequence"/>
</dbReference>
<evidence type="ECO:0000313" key="4">
    <source>
        <dbReference type="EMBL" id="CAL1168377.1"/>
    </source>
</evidence>